<evidence type="ECO:0000313" key="1">
    <source>
        <dbReference type="EMBL" id="ADU27617.1"/>
    </source>
</evidence>
<protein>
    <submittedName>
        <fullName evidence="1">Uncharacterized protein</fullName>
    </submittedName>
</protein>
<proteinExistence type="predicted"/>
<sequence>MYAALEQITPAGRKPACGGDAVHIKNPNITVSADAAAVVDTAVLGSQADAAAVVDTAVLGSQADAAAVVDTAVSGGRADAAAWAGAAGQAATGGVAGTTTR</sequence>
<keyword evidence="2" id="KW-1185">Reference proteome</keyword>
<name>E6U3L7_ETHHY</name>
<dbReference type="KEGG" id="eha:Ethha_2100"/>
<dbReference type="Proteomes" id="UP000001551">
    <property type="component" value="Chromosome"/>
</dbReference>
<dbReference type="AlphaFoldDB" id="E6U3L7"/>
<organism evidence="1 2">
    <name type="scientific">Ethanoligenens harbinense (strain DSM 18485 / JCM 12961 / CGMCC 1.5033 / YUAN-3)</name>
    <dbReference type="NCBI Taxonomy" id="663278"/>
    <lineage>
        <taxon>Bacteria</taxon>
        <taxon>Bacillati</taxon>
        <taxon>Bacillota</taxon>
        <taxon>Clostridia</taxon>
        <taxon>Eubacteriales</taxon>
        <taxon>Oscillospiraceae</taxon>
        <taxon>Ethanoligenens</taxon>
    </lineage>
</organism>
<evidence type="ECO:0000313" key="2">
    <source>
        <dbReference type="Proteomes" id="UP000001551"/>
    </source>
</evidence>
<accession>E6U3L7</accession>
<dbReference type="STRING" id="663278.Ethha_2100"/>
<dbReference type="EMBL" id="CP002400">
    <property type="protein sequence ID" value="ADU27617.1"/>
    <property type="molecule type" value="Genomic_DNA"/>
</dbReference>
<dbReference type="HOGENOM" id="CLU_2287281_0_0_9"/>
<gene>
    <name evidence="1" type="ordered locus">Ethha_2100</name>
</gene>
<reference evidence="1 2" key="1">
    <citation type="submission" date="2010-12" db="EMBL/GenBank/DDBJ databases">
        <title>Complete sequence of Ethanoligenens harbinense YUAN-3.</title>
        <authorList>
            <person name="Lucas S."/>
            <person name="Copeland A."/>
            <person name="Lapidus A."/>
            <person name="Cheng J.-F."/>
            <person name="Bruce D."/>
            <person name="Goodwin L."/>
            <person name="Pitluck S."/>
            <person name="Chertkov O."/>
            <person name="Misra M."/>
            <person name="Detter J.C."/>
            <person name="Han C."/>
            <person name="Tapia R."/>
            <person name="Land M."/>
            <person name="Hauser L."/>
            <person name="Jeffries C."/>
            <person name="Kyrpides N."/>
            <person name="Ivanova N."/>
            <person name="Mikhailova N."/>
            <person name="Wang A."/>
            <person name="Mouttaki H."/>
            <person name="He Z."/>
            <person name="Zhou J."/>
            <person name="Hemme C.L."/>
            <person name="Woyke T."/>
        </authorList>
    </citation>
    <scope>NUCLEOTIDE SEQUENCE [LARGE SCALE GENOMIC DNA]</scope>
    <source>
        <strain evidence="2">DSM 18485 / JCM 12961 / CGMCC 1.5033 / YUAN-3</strain>
    </source>
</reference>